<reference evidence="6" key="1">
    <citation type="submission" date="2021-03" db="EMBL/GenBank/DDBJ databases">
        <title>novel species isolated from a fishpond in China.</title>
        <authorList>
            <person name="Lu H."/>
            <person name="Cai Z."/>
        </authorList>
    </citation>
    <scope>NUCLEOTIDE SEQUENCE</scope>
    <source>
        <strain evidence="6">JCM 30855</strain>
    </source>
</reference>
<dbReference type="GO" id="GO:0016987">
    <property type="term" value="F:sigma factor activity"/>
    <property type="evidence" value="ECO:0007669"/>
    <property type="project" value="UniProtKB-KW"/>
</dbReference>
<dbReference type="Pfam" id="PF04542">
    <property type="entry name" value="Sigma70_r2"/>
    <property type="match status" value="1"/>
</dbReference>
<dbReference type="InterPro" id="IPR013325">
    <property type="entry name" value="RNA_pol_sigma_r2"/>
</dbReference>
<dbReference type="GO" id="GO:0006352">
    <property type="term" value="P:DNA-templated transcription initiation"/>
    <property type="evidence" value="ECO:0007669"/>
    <property type="project" value="InterPro"/>
</dbReference>
<dbReference type="InterPro" id="IPR007627">
    <property type="entry name" value="RNA_pol_sigma70_r2"/>
</dbReference>
<dbReference type="InterPro" id="IPR039425">
    <property type="entry name" value="RNA_pol_sigma-70-like"/>
</dbReference>
<evidence type="ECO:0000313" key="6">
    <source>
        <dbReference type="EMBL" id="MBN7826032.1"/>
    </source>
</evidence>
<dbReference type="Proteomes" id="UP000664654">
    <property type="component" value="Unassembled WGS sequence"/>
</dbReference>
<dbReference type="InterPro" id="IPR014284">
    <property type="entry name" value="RNA_pol_sigma-70_dom"/>
</dbReference>
<evidence type="ECO:0000256" key="2">
    <source>
        <dbReference type="ARBA" id="ARBA00023082"/>
    </source>
</evidence>
<proteinExistence type="predicted"/>
<evidence type="ECO:0000259" key="5">
    <source>
        <dbReference type="Pfam" id="PF04542"/>
    </source>
</evidence>
<dbReference type="RefSeq" id="WP_206574139.1">
    <property type="nucleotide sequence ID" value="NZ_JAFKCV010000006.1"/>
</dbReference>
<dbReference type="Gene3D" id="1.10.1740.10">
    <property type="match status" value="1"/>
</dbReference>
<organism evidence="6 7">
    <name type="scientific">Bowmanella dokdonensis</name>
    <dbReference type="NCBI Taxonomy" id="751969"/>
    <lineage>
        <taxon>Bacteria</taxon>
        <taxon>Pseudomonadati</taxon>
        <taxon>Pseudomonadota</taxon>
        <taxon>Gammaproteobacteria</taxon>
        <taxon>Alteromonadales</taxon>
        <taxon>Alteromonadaceae</taxon>
        <taxon>Bowmanella</taxon>
    </lineage>
</organism>
<accession>A0A939DPL0</accession>
<comment type="caution">
    <text evidence="6">The sequence shown here is derived from an EMBL/GenBank/DDBJ whole genome shotgun (WGS) entry which is preliminary data.</text>
</comment>
<sequence>MADTDDTTLSAELLQRIATGSKSAEQELVTRYARGLRYILLRQCQDPELAADLAQDALLICLEKARQNLITNPQALSAYIRQTGVNLLSAHYRKERRRRTEASEVVFEAPDTGPEILIQLHGERALILVTTLMNELSVKRDRELLKGYFLQNQSKTELCRRLALSPDNFDRVLSRARQRLRQLVVQALAEQDPLDSGKELQSLLLMALLLSPLLTPELNNLHKFSTQVRESTSTRHFVTDTPFYGAVSQVATSAEEADANATSQGKE</sequence>
<keyword evidence="2" id="KW-0731">Sigma factor</keyword>
<evidence type="ECO:0000313" key="7">
    <source>
        <dbReference type="Proteomes" id="UP000664654"/>
    </source>
</evidence>
<dbReference type="AlphaFoldDB" id="A0A939DPL0"/>
<keyword evidence="7" id="KW-1185">Reference proteome</keyword>
<dbReference type="EMBL" id="JAFKCV010000006">
    <property type="protein sequence ID" value="MBN7826032.1"/>
    <property type="molecule type" value="Genomic_DNA"/>
</dbReference>
<dbReference type="PANTHER" id="PTHR43133">
    <property type="entry name" value="RNA POLYMERASE ECF-TYPE SIGMA FACTO"/>
    <property type="match status" value="1"/>
</dbReference>
<dbReference type="SUPFAM" id="SSF88946">
    <property type="entry name" value="Sigma2 domain of RNA polymerase sigma factors"/>
    <property type="match status" value="1"/>
</dbReference>
<gene>
    <name evidence="6" type="ORF">J0A66_12410</name>
</gene>
<dbReference type="NCBIfam" id="TIGR02937">
    <property type="entry name" value="sigma70-ECF"/>
    <property type="match status" value="1"/>
</dbReference>
<feature type="domain" description="RNA polymerase sigma-70 region 2" evidence="5">
    <location>
        <begin position="28"/>
        <end position="98"/>
    </location>
</feature>
<name>A0A939DPL0_9ALTE</name>
<dbReference type="PANTHER" id="PTHR43133:SF8">
    <property type="entry name" value="RNA POLYMERASE SIGMA FACTOR HI_1459-RELATED"/>
    <property type="match status" value="1"/>
</dbReference>
<evidence type="ECO:0000256" key="3">
    <source>
        <dbReference type="ARBA" id="ARBA00023125"/>
    </source>
</evidence>
<evidence type="ECO:0000256" key="4">
    <source>
        <dbReference type="ARBA" id="ARBA00023163"/>
    </source>
</evidence>
<evidence type="ECO:0000256" key="1">
    <source>
        <dbReference type="ARBA" id="ARBA00023015"/>
    </source>
</evidence>
<dbReference type="GO" id="GO:0003677">
    <property type="term" value="F:DNA binding"/>
    <property type="evidence" value="ECO:0007669"/>
    <property type="project" value="UniProtKB-KW"/>
</dbReference>
<keyword evidence="4" id="KW-0804">Transcription</keyword>
<protein>
    <submittedName>
        <fullName evidence="6">Sigma-70 family RNA polymerase sigma factor</fullName>
    </submittedName>
</protein>
<keyword evidence="3" id="KW-0238">DNA-binding</keyword>
<keyword evidence="1" id="KW-0805">Transcription regulation</keyword>